<protein>
    <submittedName>
        <fullName evidence="2">Uncharacterized protein</fullName>
    </submittedName>
</protein>
<reference evidence="2 3" key="1">
    <citation type="submission" date="2016-10" db="EMBL/GenBank/DDBJ databases">
        <title>The Draft Genome Sequence of Actinokineospora bangkokensis 44EHWT reveals the biosynthetic pathway of antifungal compounds Thailandins with unusual extender unit butylmalonyl-CoA.</title>
        <authorList>
            <person name="Greule A."/>
            <person name="Intra B."/>
            <person name="Flemming S."/>
            <person name="Rommel M.G."/>
            <person name="Panbangred W."/>
            <person name="Bechthold A."/>
        </authorList>
    </citation>
    <scope>NUCLEOTIDE SEQUENCE [LARGE SCALE GENOMIC DNA]</scope>
    <source>
        <strain evidence="2 3">44EHW</strain>
    </source>
</reference>
<dbReference type="EMBL" id="MKQR01000028">
    <property type="protein sequence ID" value="OLR90106.1"/>
    <property type="molecule type" value="Genomic_DNA"/>
</dbReference>
<evidence type="ECO:0000313" key="2">
    <source>
        <dbReference type="EMBL" id="OLR90106.1"/>
    </source>
</evidence>
<keyword evidence="3" id="KW-1185">Reference proteome</keyword>
<proteinExistence type="predicted"/>
<feature type="region of interest" description="Disordered" evidence="1">
    <location>
        <begin position="84"/>
        <end position="103"/>
    </location>
</feature>
<organism evidence="2 3">
    <name type="scientific">Actinokineospora bangkokensis</name>
    <dbReference type="NCBI Taxonomy" id="1193682"/>
    <lineage>
        <taxon>Bacteria</taxon>
        <taxon>Bacillati</taxon>
        <taxon>Actinomycetota</taxon>
        <taxon>Actinomycetes</taxon>
        <taxon>Pseudonocardiales</taxon>
        <taxon>Pseudonocardiaceae</taxon>
        <taxon>Actinokineospora</taxon>
    </lineage>
</organism>
<evidence type="ECO:0000313" key="3">
    <source>
        <dbReference type="Proteomes" id="UP000186040"/>
    </source>
</evidence>
<evidence type="ECO:0000256" key="1">
    <source>
        <dbReference type="SAM" id="MobiDB-lite"/>
    </source>
</evidence>
<comment type="caution">
    <text evidence="2">The sequence shown here is derived from an EMBL/GenBank/DDBJ whole genome shotgun (WGS) entry which is preliminary data.</text>
</comment>
<dbReference type="AlphaFoldDB" id="A0A1Q9LDL3"/>
<dbReference type="Proteomes" id="UP000186040">
    <property type="component" value="Unassembled WGS sequence"/>
</dbReference>
<accession>A0A1Q9LDL3</accession>
<gene>
    <name evidence="2" type="ORF">BJP25_03785</name>
</gene>
<sequence>MGAKLQRRVSRSSSRARTALALVMVAAIFARLRTIPSSAMRRSMSGVVKVATWSGLKSWKAFRKLSRLRRMVIQERPDWKASRLMRSKRASRPWRGTPHSSSW</sequence>
<name>A0A1Q9LDL3_9PSEU</name>